<gene>
    <name evidence="1" type="ORF">HID58_075269</name>
</gene>
<keyword evidence="2" id="KW-1185">Reference proteome</keyword>
<name>A0ABQ7YJ68_BRANA</name>
<evidence type="ECO:0000313" key="2">
    <source>
        <dbReference type="Proteomes" id="UP000824890"/>
    </source>
</evidence>
<proteinExistence type="predicted"/>
<reference evidence="1 2" key="1">
    <citation type="submission" date="2021-05" db="EMBL/GenBank/DDBJ databases">
        <title>Genome Assembly of Synthetic Allotetraploid Brassica napus Reveals Homoeologous Exchanges between Subgenomes.</title>
        <authorList>
            <person name="Davis J.T."/>
        </authorList>
    </citation>
    <scope>NUCLEOTIDE SEQUENCE [LARGE SCALE GENOMIC DNA]</scope>
    <source>
        <strain evidence="2">cv. Da-Ae</strain>
        <tissue evidence="1">Seedling</tissue>
    </source>
</reference>
<dbReference type="EMBL" id="JAGKQM010000017">
    <property type="protein sequence ID" value="KAH0868247.1"/>
    <property type="molecule type" value="Genomic_DNA"/>
</dbReference>
<comment type="caution">
    <text evidence="1">The sequence shown here is derived from an EMBL/GenBank/DDBJ whole genome shotgun (WGS) entry which is preliminary data.</text>
</comment>
<sequence>MVNDLEFSPKFGDCSGHSFDPTMKTICLEWDLGIELHPLAGSGGVPGIEIIQLYKDDEMVEVGTEGAQNGSTLEAINGLPCGGGGPTMENINSG</sequence>
<protein>
    <submittedName>
        <fullName evidence="1">Uncharacterized protein</fullName>
    </submittedName>
</protein>
<accession>A0ABQ7YJ68</accession>
<evidence type="ECO:0000313" key="1">
    <source>
        <dbReference type="EMBL" id="KAH0868247.1"/>
    </source>
</evidence>
<dbReference type="Proteomes" id="UP000824890">
    <property type="component" value="Unassembled WGS sequence"/>
</dbReference>
<organism evidence="1 2">
    <name type="scientific">Brassica napus</name>
    <name type="common">Rape</name>
    <dbReference type="NCBI Taxonomy" id="3708"/>
    <lineage>
        <taxon>Eukaryota</taxon>
        <taxon>Viridiplantae</taxon>
        <taxon>Streptophyta</taxon>
        <taxon>Embryophyta</taxon>
        <taxon>Tracheophyta</taxon>
        <taxon>Spermatophyta</taxon>
        <taxon>Magnoliopsida</taxon>
        <taxon>eudicotyledons</taxon>
        <taxon>Gunneridae</taxon>
        <taxon>Pentapetalae</taxon>
        <taxon>rosids</taxon>
        <taxon>malvids</taxon>
        <taxon>Brassicales</taxon>
        <taxon>Brassicaceae</taxon>
        <taxon>Brassiceae</taxon>
        <taxon>Brassica</taxon>
    </lineage>
</organism>